<keyword evidence="8 12" id="KW-0324">Glycolysis</keyword>
<dbReference type="GO" id="GO:0004340">
    <property type="term" value="F:glucokinase activity"/>
    <property type="evidence" value="ECO:0000318"/>
    <property type="project" value="GO_Central"/>
</dbReference>
<dbReference type="FunFam" id="3.40.367.20:FF:000005">
    <property type="entry name" value="Phosphotransferase"/>
    <property type="match status" value="1"/>
</dbReference>
<evidence type="ECO:0000313" key="15">
    <source>
        <dbReference type="EMBL" id="ESO12745.1"/>
    </source>
</evidence>
<evidence type="ECO:0000259" key="14">
    <source>
        <dbReference type="Pfam" id="PF03727"/>
    </source>
</evidence>
<feature type="domain" description="Hexokinase N-terminal" evidence="13">
    <location>
        <begin position="2"/>
        <end position="196"/>
    </location>
</feature>
<comment type="pathway">
    <text evidence="2">Carbohydrate metabolism; hexose metabolism.</text>
</comment>
<dbReference type="OrthoDB" id="419537at2759"/>
<dbReference type="AlphaFoldDB" id="T1EDV8"/>
<dbReference type="GO" id="GO:0005829">
    <property type="term" value="C:cytosol"/>
    <property type="evidence" value="ECO:0000318"/>
    <property type="project" value="GO_Central"/>
</dbReference>
<evidence type="ECO:0000259" key="13">
    <source>
        <dbReference type="Pfam" id="PF00349"/>
    </source>
</evidence>
<dbReference type="PRINTS" id="PR00475">
    <property type="entry name" value="HEXOKINASE"/>
</dbReference>
<dbReference type="HOGENOM" id="CLU_014393_5_3_1"/>
<comment type="catalytic activity">
    <reaction evidence="9">
        <text>a D-hexose + ATP = a D-hexose 6-phosphate + ADP + H(+)</text>
        <dbReference type="Rhea" id="RHEA:22740"/>
        <dbReference type="ChEBI" id="CHEBI:4194"/>
        <dbReference type="ChEBI" id="CHEBI:15378"/>
        <dbReference type="ChEBI" id="CHEBI:30616"/>
        <dbReference type="ChEBI" id="CHEBI:229467"/>
        <dbReference type="ChEBI" id="CHEBI:456216"/>
        <dbReference type="EC" id="2.7.1.1"/>
    </reaction>
    <physiologicalReaction direction="left-to-right" evidence="9">
        <dbReference type="Rhea" id="RHEA:22741"/>
    </physiologicalReaction>
</comment>
<keyword evidence="5 12" id="KW-0547">Nucleotide-binding</keyword>
<dbReference type="PANTHER" id="PTHR19443:SF16">
    <property type="entry name" value="HEXOKINASE TYPE 1-RELATED"/>
    <property type="match status" value="1"/>
</dbReference>
<dbReference type="KEGG" id="hro:HELRODRAFT_105497"/>
<evidence type="ECO:0000256" key="1">
    <source>
        <dbReference type="ARBA" id="ARBA00004888"/>
    </source>
</evidence>
<dbReference type="SUPFAM" id="SSF53067">
    <property type="entry name" value="Actin-like ATPase domain"/>
    <property type="match status" value="2"/>
</dbReference>
<evidence type="ECO:0000256" key="3">
    <source>
        <dbReference type="ARBA" id="ARBA00009225"/>
    </source>
</evidence>
<dbReference type="GO" id="GO:0051156">
    <property type="term" value="P:glucose 6-phosphate metabolic process"/>
    <property type="evidence" value="ECO:0000318"/>
    <property type="project" value="GO_Central"/>
</dbReference>
<dbReference type="PROSITE" id="PS51748">
    <property type="entry name" value="HEXOKINASE_2"/>
    <property type="match status" value="1"/>
</dbReference>
<keyword evidence="6 12" id="KW-0418">Kinase</keyword>
<evidence type="ECO:0000313" key="16">
    <source>
        <dbReference type="EnsemblMetazoa" id="HelroP105497"/>
    </source>
</evidence>
<evidence type="ECO:0000256" key="10">
    <source>
        <dbReference type="ARBA" id="ARBA00047905"/>
    </source>
</evidence>
<gene>
    <name evidence="16" type="primary">20194760</name>
    <name evidence="15" type="ORF">HELRODRAFT_105497</name>
</gene>
<name>T1EDV8_HELRO</name>
<dbReference type="Gene3D" id="3.40.367.20">
    <property type="match status" value="1"/>
</dbReference>
<dbReference type="RefSeq" id="XP_009009465.1">
    <property type="nucleotide sequence ID" value="XM_009011217.1"/>
</dbReference>
<dbReference type="GO" id="GO:0008865">
    <property type="term" value="F:fructokinase activity"/>
    <property type="evidence" value="ECO:0000318"/>
    <property type="project" value="GO_Central"/>
</dbReference>
<dbReference type="GO" id="GO:0005536">
    <property type="term" value="F:D-glucose binding"/>
    <property type="evidence" value="ECO:0007669"/>
    <property type="project" value="InterPro"/>
</dbReference>
<dbReference type="FunCoup" id="T1EDV8">
    <property type="interactions" value="349"/>
</dbReference>
<reference evidence="17" key="1">
    <citation type="submission" date="2012-12" db="EMBL/GenBank/DDBJ databases">
        <authorList>
            <person name="Hellsten U."/>
            <person name="Grimwood J."/>
            <person name="Chapman J.A."/>
            <person name="Shapiro H."/>
            <person name="Aerts A."/>
            <person name="Otillar R.P."/>
            <person name="Terry A.Y."/>
            <person name="Boore J.L."/>
            <person name="Simakov O."/>
            <person name="Marletaz F."/>
            <person name="Cho S.-J."/>
            <person name="Edsinger-Gonzales E."/>
            <person name="Havlak P."/>
            <person name="Kuo D.-H."/>
            <person name="Larsson T."/>
            <person name="Lv J."/>
            <person name="Arendt D."/>
            <person name="Savage R."/>
            <person name="Osoegawa K."/>
            <person name="de Jong P."/>
            <person name="Lindberg D.R."/>
            <person name="Seaver E.C."/>
            <person name="Weisblat D.A."/>
            <person name="Putnam N.H."/>
            <person name="Grigoriev I.V."/>
            <person name="Rokhsar D.S."/>
        </authorList>
    </citation>
    <scope>NUCLEOTIDE SEQUENCE</scope>
</reference>
<dbReference type="GeneID" id="20194760"/>
<dbReference type="FunFam" id="3.30.420.40:FF:000805">
    <property type="entry name" value="Hexokinase-2"/>
    <property type="match status" value="1"/>
</dbReference>
<keyword evidence="4 12" id="KW-0808">Transferase</keyword>
<dbReference type="Gene3D" id="3.30.420.40">
    <property type="match status" value="1"/>
</dbReference>
<evidence type="ECO:0000256" key="11">
    <source>
        <dbReference type="ARBA" id="ARBA00048160"/>
    </source>
</evidence>
<dbReference type="STRING" id="6412.T1EDV8"/>
<comment type="similarity">
    <text evidence="3 12">Belongs to the hexokinase family.</text>
</comment>
<dbReference type="InterPro" id="IPR022673">
    <property type="entry name" value="Hexokinase_C"/>
</dbReference>
<evidence type="ECO:0000256" key="4">
    <source>
        <dbReference type="ARBA" id="ARBA00022679"/>
    </source>
</evidence>
<dbReference type="Proteomes" id="UP000015101">
    <property type="component" value="Unassembled WGS sequence"/>
</dbReference>
<dbReference type="GO" id="GO:0001678">
    <property type="term" value="P:intracellular glucose homeostasis"/>
    <property type="evidence" value="ECO:0000318"/>
    <property type="project" value="GO_Central"/>
</dbReference>
<dbReference type="GO" id="GO:0006006">
    <property type="term" value="P:glucose metabolic process"/>
    <property type="evidence" value="ECO:0000318"/>
    <property type="project" value="GO_Central"/>
</dbReference>
<dbReference type="InterPro" id="IPR022672">
    <property type="entry name" value="Hexokinase_N"/>
</dbReference>
<dbReference type="UniPathway" id="UPA00242"/>
<dbReference type="Pfam" id="PF03727">
    <property type="entry name" value="Hexokinase_2"/>
    <property type="match status" value="1"/>
</dbReference>
<evidence type="ECO:0000313" key="17">
    <source>
        <dbReference type="Proteomes" id="UP000015101"/>
    </source>
</evidence>
<keyword evidence="17" id="KW-1185">Reference proteome</keyword>
<accession>T1EDV8</accession>
<dbReference type="GO" id="GO:0006096">
    <property type="term" value="P:glycolytic process"/>
    <property type="evidence" value="ECO:0000318"/>
    <property type="project" value="GO_Central"/>
</dbReference>
<dbReference type="eggNOG" id="KOG1369">
    <property type="taxonomic scope" value="Eukaryota"/>
</dbReference>
<dbReference type="UniPathway" id="UPA00109">
    <property type="reaction ID" value="UER00180"/>
</dbReference>
<dbReference type="CTD" id="20194760"/>
<dbReference type="EMBL" id="AMQM01000224">
    <property type="status" value="NOT_ANNOTATED_CDS"/>
    <property type="molecule type" value="Genomic_DNA"/>
</dbReference>
<dbReference type="Pfam" id="PF00349">
    <property type="entry name" value="Hexokinase_1"/>
    <property type="match status" value="1"/>
</dbReference>
<keyword evidence="7 12" id="KW-0067">ATP-binding</keyword>
<dbReference type="PANTHER" id="PTHR19443">
    <property type="entry name" value="HEXOKINASE"/>
    <property type="match status" value="1"/>
</dbReference>
<evidence type="ECO:0000256" key="9">
    <source>
        <dbReference type="ARBA" id="ARBA00044613"/>
    </source>
</evidence>
<evidence type="ECO:0000256" key="7">
    <source>
        <dbReference type="ARBA" id="ARBA00022840"/>
    </source>
</evidence>
<evidence type="ECO:0000256" key="2">
    <source>
        <dbReference type="ARBA" id="ARBA00005028"/>
    </source>
</evidence>
<evidence type="ECO:0000256" key="6">
    <source>
        <dbReference type="ARBA" id="ARBA00022777"/>
    </source>
</evidence>
<dbReference type="EnsemblMetazoa" id="HelroT105497">
    <property type="protein sequence ID" value="HelroP105497"/>
    <property type="gene ID" value="HelroG105497"/>
</dbReference>
<comment type="catalytic activity">
    <reaction evidence="10">
        <text>D-fructose + ATP = D-fructose 6-phosphate + ADP + H(+)</text>
        <dbReference type="Rhea" id="RHEA:16125"/>
        <dbReference type="ChEBI" id="CHEBI:15378"/>
        <dbReference type="ChEBI" id="CHEBI:30616"/>
        <dbReference type="ChEBI" id="CHEBI:37721"/>
        <dbReference type="ChEBI" id="CHEBI:61527"/>
        <dbReference type="ChEBI" id="CHEBI:456216"/>
        <dbReference type="EC" id="2.7.1.1"/>
    </reaction>
    <physiologicalReaction direction="left-to-right" evidence="10">
        <dbReference type="Rhea" id="RHEA:16126"/>
    </physiologicalReaction>
</comment>
<comment type="pathway">
    <text evidence="1">Carbohydrate degradation; glycolysis; D-glyceraldehyde 3-phosphate and glycerone phosphate from D-glucose: step 1/4.</text>
</comment>
<reference evidence="16" key="3">
    <citation type="submission" date="2015-06" db="UniProtKB">
        <authorList>
            <consortium name="EnsemblMetazoa"/>
        </authorList>
    </citation>
    <scope>IDENTIFICATION</scope>
</reference>
<evidence type="ECO:0000256" key="12">
    <source>
        <dbReference type="RuleBase" id="RU362007"/>
    </source>
</evidence>
<organism evidence="16 17">
    <name type="scientific">Helobdella robusta</name>
    <name type="common">Californian leech</name>
    <dbReference type="NCBI Taxonomy" id="6412"/>
    <lineage>
        <taxon>Eukaryota</taxon>
        <taxon>Metazoa</taxon>
        <taxon>Spiralia</taxon>
        <taxon>Lophotrochozoa</taxon>
        <taxon>Annelida</taxon>
        <taxon>Clitellata</taxon>
        <taxon>Hirudinea</taxon>
        <taxon>Rhynchobdellida</taxon>
        <taxon>Glossiphoniidae</taxon>
        <taxon>Helobdella</taxon>
    </lineage>
</organism>
<dbReference type="EMBL" id="KB095811">
    <property type="protein sequence ID" value="ESO12745.1"/>
    <property type="molecule type" value="Genomic_DNA"/>
</dbReference>
<dbReference type="InterPro" id="IPR043129">
    <property type="entry name" value="ATPase_NBD"/>
</dbReference>
<evidence type="ECO:0000256" key="5">
    <source>
        <dbReference type="ARBA" id="ARBA00022741"/>
    </source>
</evidence>
<evidence type="ECO:0000256" key="8">
    <source>
        <dbReference type="ARBA" id="ARBA00023152"/>
    </source>
</evidence>
<feature type="domain" description="Hexokinase C-terminal" evidence="14">
    <location>
        <begin position="203"/>
        <end position="439"/>
    </location>
</feature>
<dbReference type="EC" id="2.7.1.-" evidence="12"/>
<proteinExistence type="inferred from homology"/>
<protein>
    <recommendedName>
        <fullName evidence="12">Phosphotransferase</fullName>
        <ecNumber evidence="12">2.7.1.-</ecNumber>
    </recommendedName>
</protein>
<dbReference type="GO" id="GO:0005739">
    <property type="term" value="C:mitochondrion"/>
    <property type="evidence" value="ECO:0000318"/>
    <property type="project" value="GO_Central"/>
</dbReference>
<comment type="catalytic activity">
    <reaction evidence="11">
        <text>D-glucose + ATP = D-glucose 6-phosphate + ADP + H(+)</text>
        <dbReference type="Rhea" id="RHEA:17825"/>
        <dbReference type="ChEBI" id="CHEBI:4167"/>
        <dbReference type="ChEBI" id="CHEBI:15378"/>
        <dbReference type="ChEBI" id="CHEBI:30616"/>
        <dbReference type="ChEBI" id="CHEBI:61548"/>
        <dbReference type="ChEBI" id="CHEBI:456216"/>
        <dbReference type="EC" id="2.7.1.1"/>
    </reaction>
    <physiologicalReaction direction="left-to-right" evidence="11">
        <dbReference type="Rhea" id="RHEA:17826"/>
    </physiologicalReaction>
</comment>
<reference evidence="15 17" key="2">
    <citation type="journal article" date="2013" name="Nature">
        <title>Insights into bilaterian evolution from three spiralian genomes.</title>
        <authorList>
            <person name="Simakov O."/>
            <person name="Marletaz F."/>
            <person name="Cho S.J."/>
            <person name="Edsinger-Gonzales E."/>
            <person name="Havlak P."/>
            <person name="Hellsten U."/>
            <person name="Kuo D.H."/>
            <person name="Larsson T."/>
            <person name="Lv J."/>
            <person name="Arendt D."/>
            <person name="Savage R."/>
            <person name="Osoegawa K."/>
            <person name="de Jong P."/>
            <person name="Grimwood J."/>
            <person name="Chapman J.A."/>
            <person name="Shapiro H."/>
            <person name="Aerts A."/>
            <person name="Otillar R.P."/>
            <person name="Terry A.Y."/>
            <person name="Boore J.L."/>
            <person name="Grigoriev I.V."/>
            <person name="Lindberg D.R."/>
            <person name="Seaver E.C."/>
            <person name="Weisblat D.A."/>
            <person name="Putnam N.H."/>
            <person name="Rokhsar D.S."/>
        </authorList>
    </citation>
    <scope>NUCLEOTIDE SEQUENCE</scope>
</reference>
<dbReference type="GO" id="GO:0005524">
    <property type="term" value="F:ATP binding"/>
    <property type="evidence" value="ECO:0007669"/>
    <property type="project" value="UniProtKB-UniRule"/>
</dbReference>
<dbReference type="InterPro" id="IPR001312">
    <property type="entry name" value="Hexokinase"/>
</dbReference>
<sequence>MEDLLKSYVLSQETYYQIRDTISQELSLGLSKSCERSSIKMLISYVQNLPTGREIGEFLALDLGGSNFRVLLIHLNGSPSAFRMESKIYPLTDSIKASVAVELFDYIVDCVDDFLKTVKISHYPVPLGFTFSFPVIQSGLASGRLVQWTKEITCDGVVGEDVVRLLHEAIQRKKTLQVECVALVNDTVGCLMSCAYEDIQTYMAVIIGTGSNASYVEKVRNIEKWQPDADETSDEMIINTEWGGLGDNGCIDFARGPADYIIDDRSLDKRRQIFEKMISGRYLGEVARLVLLEAVKANLLFHQPGRLVEAFTKEYGFLTKYLSEIESDTGKTHSKTRRILTELGVKDLTYDECSLVYKICRVISKRSAYLCAAGIAAVLNNMNRPEVTIGVDGSLVRCHPTFLDHMLQFTKKLINPGINIKMRLSEDGSGKGAALIAAVSIRKMH</sequence>
<dbReference type="InParanoid" id="T1EDV8"/>
<dbReference type="OMA" id="YPNFEGY"/>
<dbReference type="CDD" id="cd24019">
    <property type="entry name" value="ASKHA_NBD_HK_meta"/>
    <property type="match status" value="1"/>
</dbReference>